<accession>A0A918TBP0</accession>
<dbReference type="RefSeq" id="WP_189566588.1">
    <property type="nucleotide sequence ID" value="NZ_BMXI01000001.1"/>
</dbReference>
<keyword evidence="3" id="KW-1185">Reference proteome</keyword>
<keyword evidence="1" id="KW-0732">Signal</keyword>
<dbReference type="AlphaFoldDB" id="A0A918TBP0"/>
<dbReference type="EMBL" id="BMXI01000001">
    <property type="protein sequence ID" value="GHC41312.1"/>
    <property type="molecule type" value="Genomic_DNA"/>
</dbReference>
<sequence>MKISSRVLLFSLTLASASNAAVIDVLDDLSNFGTPHFSSLNLLPGGEMSFISEAASEDRVVSWMRDGSVRLGLDTESLVTVVPTGQVNAGEWGLWAVYFDGNAFNDEVNLLGFTSSTATVSFDVKAFAPASADSYFLHFRVKEAAGDGFTFTEIRAVPEPGTAFLAGLALFPLLRRNRRPA</sequence>
<reference evidence="2" key="2">
    <citation type="submission" date="2020-09" db="EMBL/GenBank/DDBJ databases">
        <authorList>
            <person name="Sun Q."/>
            <person name="Kim S."/>
        </authorList>
    </citation>
    <scope>NUCLEOTIDE SEQUENCE</scope>
    <source>
        <strain evidence="2">KCTC 12988</strain>
    </source>
</reference>
<evidence type="ECO:0000313" key="2">
    <source>
        <dbReference type="EMBL" id="GHC41312.1"/>
    </source>
</evidence>
<gene>
    <name evidence="2" type="ORF">GCM10007100_02530</name>
</gene>
<dbReference type="Proteomes" id="UP000644507">
    <property type="component" value="Unassembled WGS sequence"/>
</dbReference>
<feature type="chain" id="PRO_5037540497" description="PEP-CTERM protein-sorting domain-containing protein" evidence="1">
    <location>
        <begin position="21"/>
        <end position="181"/>
    </location>
</feature>
<name>A0A918TBP0_9BACT</name>
<comment type="caution">
    <text evidence="2">The sequence shown here is derived from an EMBL/GenBank/DDBJ whole genome shotgun (WGS) entry which is preliminary data.</text>
</comment>
<protein>
    <recommendedName>
        <fullName evidence="4">PEP-CTERM protein-sorting domain-containing protein</fullName>
    </recommendedName>
</protein>
<proteinExistence type="predicted"/>
<evidence type="ECO:0000313" key="3">
    <source>
        <dbReference type="Proteomes" id="UP000644507"/>
    </source>
</evidence>
<evidence type="ECO:0008006" key="4">
    <source>
        <dbReference type="Google" id="ProtNLM"/>
    </source>
</evidence>
<feature type="signal peptide" evidence="1">
    <location>
        <begin position="1"/>
        <end position="20"/>
    </location>
</feature>
<organism evidence="2 3">
    <name type="scientific">Roseibacillus persicicus</name>
    <dbReference type="NCBI Taxonomy" id="454148"/>
    <lineage>
        <taxon>Bacteria</taxon>
        <taxon>Pseudomonadati</taxon>
        <taxon>Verrucomicrobiota</taxon>
        <taxon>Verrucomicrobiia</taxon>
        <taxon>Verrucomicrobiales</taxon>
        <taxon>Verrucomicrobiaceae</taxon>
        <taxon>Roseibacillus</taxon>
    </lineage>
</organism>
<evidence type="ECO:0000256" key="1">
    <source>
        <dbReference type="SAM" id="SignalP"/>
    </source>
</evidence>
<reference evidence="2" key="1">
    <citation type="journal article" date="2014" name="Int. J. Syst. Evol. Microbiol.">
        <title>Complete genome sequence of Corynebacterium casei LMG S-19264T (=DSM 44701T), isolated from a smear-ripened cheese.</title>
        <authorList>
            <consortium name="US DOE Joint Genome Institute (JGI-PGF)"/>
            <person name="Walter F."/>
            <person name="Albersmeier A."/>
            <person name="Kalinowski J."/>
            <person name="Ruckert C."/>
        </authorList>
    </citation>
    <scope>NUCLEOTIDE SEQUENCE</scope>
    <source>
        <strain evidence="2">KCTC 12988</strain>
    </source>
</reference>